<dbReference type="InterPro" id="IPR031311">
    <property type="entry name" value="CHIT_BIND_RR_consensus"/>
</dbReference>
<dbReference type="PROSITE" id="PS51155">
    <property type="entry name" value="CHIT_BIND_RR_2"/>
    <property type="match status" value="2"/>
</dbReference>
<evidence type="ECO:0000313" key="4">
    <source>
        <dbReference type="EMBL" id="EFA10573.1"/>
    </source>
</evidence>
<keyword evidence="3" id="KW-0732">Signal</keyword>
<dbReference type="eggNOG" id="ENOG502S2TA">
    <property type="taxonomic scope" value="Eukaryota"/>
</dbReference>
<dbReference type="InterPro" id="IPR000618">
    <property type="entry name" value="Insect_cuticle"/>
</dbReference>
<dbReference type="Proteomes" id="UP000007266">
    <property type="component" value="Linkage group 9"/>
</dbReference>
<dbReference type="GO" id="GO:0062129">
    <property type="term" value="C:chitin-based extracellular matrix"/>
    <property type="evidence" value="ECO:0000318"/>
    <property type="project" value="GO_Central"/>
</dbReference>
<dbReference type="HOGENOM" id="CLU_724777_0_0_1"/>
<organism evidence="4 5">
    <name type="scientific">Tribolium castaneum</name>
    <name type="common">Red flour beetle</name>
    <dbReference type="NCBI Taxonomy" id="7070"/>
    <lineage>
        <taxon>Eukaryota</taxon>
        <taxon>Metazoa</taxon>
        <taxon>Ecdysozoa</taxon>
        <taxon>Arthropoda</taxon>
        <taxon>Hexapoda</taxon>
        <taxon>Insecta</taxon>
        <taxon>Pterygota</taxon>
        <taxon>Neoptera</taxon>
        <taxon>Endopterygota</taxon>
        <taxon>Coleoptera</taxon>
        <taxon>Polyphaga</taxon>
        <taxon>Cucujiformia</taxon>
        <taxon>Tenebrionidae</taxon>
        <taxon>Tenebrionidae incertae sedis</taxon>
        <taxon>Tribolium</taxon>
    </lineage>
</organism>
<dbReference type="PANTHER" id="PTHR10380">
    <property type="entry name" value="CUTICLE PROTEIN"/>
    <property type="match status" value="1"/>
</dbReference>
<name>D6X0Y0_TRICA</name>
<feature type="chain" id="PRO_5003089985" description="Pupal cuticle protein Edg-84A-like Protein" evidence="3">
    <location>
        <begin position="19"/>
        <end position="321"/>
    </location>
</feature>
<proteinExistence type="predicted"/>
<evidence type="ECO:0000256" key="2">
    <source>
        <dbReference type="PROSITE-ProRule" id="PRU00497"/>
    </source>
</evidence>
<dbReference type="Pfam" id="PF00379">
    <property type="entry name" value="Chitin_bind_4"/>
    <property type="match status" value="2"/>
</dbReference>
<protein>
    <recommendedName>
        <fullName evidence="6">Pupal cuticle protein Edg-84A-like Protein</fullName>
    </recommendedName>
</protein>
<dbReference type="AlphaFoldDB" id="D6X0Y0"/>
<dbReference type="GO" id="GO:0008010">
    <property type="term" value="F:structural constituent of chitin-based larval cuticle"/>
    <property type="evidence" value="ECO:0000318"/>
    <property type="project" value="GO_Central"/>
</dbReference>
<reference evidence="4 5" key="1">
    <citation type="journal article" date="2008" name="Nature">
        <title>The genome of the model beetle and pest Tribolium castaneum.</title>
        <authorList>
            <consortium name="Tribolium Genome Sequencing Consortium"/>
            <person name="Richards S."/>
            <person name="Gibbs R.A."/>
            <person name="Weinstock G.M."/>
            <person name="Brown S.J."/>
            <person name="Denell R."/>
            <person name="Beeman R.W."/>
            <person name="Gibbs R."/>
            <person name="Beeman R.W."/>
            <person name="Brown S.J."/>
            <person name="Bucher G."/>
            <person name="Friedrich M."/>
            <person name="Grimmelikhuijzen C.J."/>
            <person name="Klingler M."/>
            <person name="Lorenzen M."/>
            <person name="Richards S."/>
            <person name="Roth S."/>
            <person name="Schroder R."/>
            <person name="Tautz D."/>
            <person name="Zdobnov E.M."/>
            <person name="Muzny D."/>
            <person name="Gibbs R.A."/>
            <person name="Weinstock G.M."/>
            <person name="Attaway T."/>
            <person name="Bell S."/>
            <person name="Buhay C.J."/>
            <person name="Chandrabose M.N."/>
            <person name="Chavez D."/>
            <person name="Clerk-Blankenburg K.P."/>
            <person name="Cree A."/>
            <person name="Dao M."/>
            <person name="Davis C."/>
            <person name="Chacko J."/>
            <person name="Dinh H."/>
            <person name="Dugan-Rocha S."/>
            <person name="Fowler G."/>
            <person name="Garner T.T."/>
            <person name="Garnes J."/>
            <person name="Gnirke A."/>
            <person name="Hawes A."/>
            <person name="Hernandez J."/>
            <person name="Hines S."/>
            <person name="Holder M."/>
            <person name="Hume J."/>
            <person name="Jhangiani S.N."/>
            <person name="Joshi V."/>
            <person name="Khan Z.M."/>
            <person name="Jackson L."/>
            <person name="Kovar C."/>
            <person name="Kowis A."/>
            <person name="Lee S."/>
            <person name="Lewis L.R."/>
            <person name="Margolis J."/>
            <person name="Morgan M."/>
            <person name="Nazareth L.V."/>
            <person name="Nguyen N."/>
            <person name="Okwuonu G."/>
            <person name="Parker D."/>
            <person name="Richards S."/>
            <person name="Ruiz S.J."/>
            <person name="Santibanez J."/>
            <person name="Savard J."/>
            <person name="Scherer S.E."/>
            <person name="Schneider B."/>
            <person name="Sodergren E."/>
            <person name="Tautz D."/>
            <person name="Vattahil S."/>
            <person name="Villasana D."/>
            <person name="White C.S."/>
            <person name="Wright R."/>
            <person name="Park Y."/>
            <person name="Beeman R.W."/>
            <person name="Lord J."/>
            <person name="Oppert B."/>
            <person name="Lorenzen M."/>
            <person name="Brown S."/>
            <person name="Wang L."/>
            <person name="Savard J."/>
            <person name="Tautz D."/>
            <person name="Richards S."/>
            <person name="Weinstock G."/>
            <person name="Gibbs R.A."/>
            <person name="Liu Y."/>
            <person name="Worley K."/>
            <person name="Weinstock G."/>
            <person name="Elsik C.G."/>
            <person name="Reese J.T."/>
            <person name="Elhaik E."/>
            <person name="Landan G."/>
            <person name="Graur D."/>
            <person name="Arensburger P."/>
            <person name="Atkinson P."/>
            <person name="Beeman R.W."/>
            <person name="Beidler J."/>
            <person name="Brown S.J."/>
            <person name="Demuth J.P."/>
            <person name="Drury D.W."/>
            <person name="Du Y.Z."/>
            <person name="Fujiwara H."/>
            <person name="Lorenzen M."/>
            <person name="Maselli V."/>
            <person name="Osanai M."/>
            <person name="Park Y."/>
            <person name="Robertson H.M."/>
            <person name="Tu Z."/>
            <person name="Wang J.J."/>
            <person name="Wang S."/>
            <person name="Richards S."/>
            <person name="Song H."/>
            <person name="Zhang L."/>
            <person name="Sodergren E."/>
            <person name="Werner D."/>
            <person name="Stanke M."/>
            <person name="Morgenstern B."/>
            <person name="Solovyev V."/>
            <person name="Kosarev P."/>
            <person name="Brown G."/>
            <person name="Chen H.C."/>
            <person name="Ermolaeva O."/>
            <person name="Hlavina W."/>
            <person name="Kapustin Y."/>
            <person name="Kiryutin B."/>
            <person name="Kitts P."/>
            <person name="Maglott D."/>
            <person name="Pruitt K."/>
            <person name="Sapojnikov V."/>
            <person name="Souvorov A."/>
            <person name="Mackey A.J."/>
            <person name="Waterhouse R.M."/>
            <person name="Wyder S."/>
            <person name="Zdobnov E.M."/>
            <person name="Zdobnov E.M."/>
            <person name="Wyder S."/>
            <person name="Kriventseva E.V."/>
            <person name="Kadowaki T."/>
            <person name="Bork P."/>
            <person name="Aranda M."/>
            <person name="Bao R."/>
            <person name="Beermann A."/>
            <person name="Berns N."/>
            <person name="Bolognesi R."/>
            <person name="Bonneton F."/>
            <person name="Bopp D."/>
            <person name="Brown S.J."/>
            <person name="Bucher G."/>
            <person name="Butts T."/>
            <person name="Chaumot A."/>
            <person name="Denell R.E."/>
            <person name="Ferrier D.E."/>
            <person name="Friedrich M."/>
            <person name="Gordon C.M."/>
            <person name="Jindra M."/>
            <person name="Klingler M."/>
            <person name="Lan Q."/>
            <person name="Lattorff H.M."/>
            <person name="Laudet V."/>
            <person name="von Levetsow C."/>
            <person name="Liu Z."/>
            <person name="Lutz R."/>
            <person name="Lynch J.A."/>
            <person name="da Fonseca R.N."/>
            <person name="Posnien N."/>
            <person name="Reuter R."/>
            <person name="Roth S."/>
            <person name="Savard J."/>
            <person name="Schinko J.B."/>
            <person name="Schmitt C."/>
            <person name="Schoppmeier M."/>
            <person name="Schroder R."/>
            <person name="Shippy T.D."/>
            <person name="Simonnet F."/>
            <person name="Marques-Souza H."/>
            <person name="Tautz D."/>
            <person name="Tomoyasu Y."/>
            <person name="Trauner J."/>
            <person name="Van der Zee M."/>
            <person name="Vervoort M."/>
            <person name="Wittkopp N."/>
            <person name="Wimmer E.A."/>
            <person name="Yang X."/>
            <person name="Jones A.K."/>
            <person name="Sattelle D.B."/>
            <person name="Ebert P.R."/>
            <person name="Nelson D."/>
            <person name="Scott J.G."/>
            <person name="Beeman R.W."/>
            <person name="Muthukrishnan S."/>
            <person name="Kramer K.J."/>
            <person name="Arakane Y."/>
            <person name="Beeman R.W."/>
            <person name="Zhu Q."/>
            <person name="Hogenkamp D."/>
            <person name="Dixit R."/>
            <person name="Oppert B."/>
            <person name="Jiang H."/>
            <person name="Zou Z."/>
            <person name="Marshall J."/>
            <person name="Elpidina E."/>
            <person name="Vinokurov K."/>
            <person name="Oppert C."/>
            <person name="Zou Z."/>
            <person name="Evans J."/>
            <person name="Lu Z."/>
            <person name="Zhao P."/>
            <person name="Sumathipala N."/>
            <person name="Altincicek B."/>
            <person name="Vilcinskas A."/>
            <person name="Williams M."/>
            <person name="Hultmark D."/>
            <person name="Hetru C."/>
            <person name="Jiang H."/>
            <person name="Grimmelikhuijzen C.J."/>
            <person name="Hauser F."/>
            <person name="Cazzamali G."/>
            <person name="Williamson M."/>
            <person name="Park Y."/>
            <person name="Li B."/>
            <person name="Tanaka Y."/>
            <person name="Predel R."/>
            <person name="Neupert S."/>
            <person name="Schachtner J."/>
            <person name="Verleyen P."/>
            <person name="Raible F."/>
            <person name="Bork P."/>
            <person name="Friedrich M."/>
            <person name="Walden K.K."/>
            <person name="Robertson H.M."/>
            <person name="Angeli S."/>
            <person name="Foret S."/>
            <person name="Bucher G."/>
            <person name="Schuetz S."/>
            <person name="Maleszka R."/>
            <person name="Wimmer E.A."/>
            <person name="Beeman R.W."/>
            <person name="Lorenzen M."/>
            <person name="Tomoyasu Y."/>
            <person name="Miller S.C."/>
            <person name="Grossmann D."/>
            <person name="Bucher G."/>
        </authorList>
    </citation>
    <scope>NUCLEOTIDE SEQUENCE [LARGE SCALE GENOMIC DNA]</scope>
    <source>
        <strain evidence="4 5">Georgia GA2</strain>
    </source>
</reference>
<dbReference type="EMBL" id="KQ971372">
    <property type="protein sequence ID" value="EFA10573.1"/>
    <property type="molecule type" value="Genomic_DNA"/>
</dbReference>
<feature type="signal peptide" evidence="3">
    <location>
        <begin position="1"/>
        <end position="18"/>
    </location>
</feature>
<keyword evidence="1 2" id="KW-0193">Cuticle</keyword>
<dbReference type="OrthoDB" id="8188035at2759"/>
<reference evidence="4 5" key="2">
    <citation type="journal article" date="2010" name="Nucleic Acids Res.">
        <title>BeetleBase in 2010: revisions to provide comprehensive genomic information for Tribolium castaneum.</title>
        <authorList>
            <person name="Kim H.S."/>
            <person name="Murphy T."/>
            <person name="Xia J."/>
            <person name="Caragea D."/>
            <person name="Park Y."/>
            <person name="Beeman R.W."/>
            <person name="Lorenzen M.D."/>
            <person name="Butcher S."/>
            <person name="Manak J.R."/>
            <person name="Brown S.J."/>
        </authorList>
    </citation>
    <scope>GENOME REANNOTATION</scope>
    <source>
        <strain evidence="4 5">Georgia GA2</strain>
    </source>
</reference>
<dbReference type="STRING" id="7070.D6X0Y0"/>
<dbReference type="InParanoid" id="D6X0Y0"/>
<sequence>MKSLVLLIVATLTYGTRSSHVVPVGVTVGLTPYSHPISSLYHSQDIIGQYAYGYATPTSTKAETKTADGVTHGGYSYIDSNGILQTVQYTADPIHGFRVAATNLPQDVPEVAYAKAKHLADFNAIAAHHANPAIVPQPIQDLPEVSQARARHLATLQAAYAGSTAPQPVQDLPEVAKARAEHLAAVAQVRARDAAIHLSPVEVTGNVVPVHTVAAVGTPISYPAAISGQYHSQDGLGQYSYGYVGPLSSKSETKTADGVTRGGYSYIDANGVLQTVHYISDPVNGFRVAATNLPVAGPSHGVVSQKIAKVVPGIYTQEVYY</sequence>
<gene>
    <name evidence="4" type="primary">AUGUSTUS-3.0.2_12829</name>
    <name evidence="4" type="ORF">TcasGA2_TC012829</name>
</gene>
<dbReference type="InterPro" id="IPR050468">
    <property type="entry name" value="Cuticle_Struct_Prot"/>
</dbReference>
<accession>D6X0Y0</accession>
<dbReference type="PhylomeDB" id="D6X0Y0"/>
<evidence type="ECO:0000256" key="3">
    <source>
        <dbReference type="SAM" id="SignalP"/>
    </source>
</evidence>
<dbReference type="PANTHER" id="PTHR10380:SF196">
    <property type="entry name" value="CUTICULAR PROTEIN 72EA"/>
    <property type="match status" value="1"/>
</dbReference>
<evidence type="ECO:0008006" key="6">
    <source>
        <dbReference type="Google" id="ProtNLM"/>
    </source>
</evidence>
<keyword evidence="5" id="KW-1185">Reference proteome</keyword>
<dbReference type="KEGG" id="tca:658379"/>
<evidence type="ECO:0000256" key="1">
    <source>
        <dbReference type="ARBA" id="ARBA00022460"/>
    </source>
</evidence>
<evidence type="ECO:0000313" key="5">
    <source>
        <dbReference type="Proteomes" id="UP000007266"/>
    </source>
</evidence>
<dbReference type="PROSITE" id="PS00233">
    <property type="entry name" value="CHIT_BIND_RR_1"/>
    <property type="match status" value="1"/>
</dbReference>
<dbReference type="OMA" id="TGPHHAK"/>